<dbReference type="AlphaFoldDB" id="A0A834T7A2"/>
<accession>A0A834T7A2</accession>
<gene>
    <name evidence="2" type="ORF">G2W53_030344</name>
</gene>
<dbReference type="OrthoDB" id="1060058at2759"/>
<feature type="compositionally biased region" description="Polar residues" evidence="1">
    <location>
        <begin position="115"/>
        <end position="128"/>
    </location>
</feature>
<name>A0A834T7A2_9FABA</name>
<proteinExistence type="predicted"/>
<comment type="caution">
    <text evidence="2">The sequence shown here is derived from an EMBL/GenBank/DDBJ whole genome shotgun (WGS) entry which is preliminary data.</text>
</comment>
<evidence type="ECO:0000313" key="3">
    <source>
        <dbReference type="Proteomes" id="UP000634136"/>
    </source>
</evidence>
<dbReference type="PANTHER" id="PTHR33356">
    <property type="entry name" value="TIP41-LIKE PROTEIN"/>
    <property type="match status" value="1"/>
</dbReference>
<feature type="region of interest" description="Disordered" evidence="1">
    <location>
        <begin position="100"/>
        <end position="164"/>
    </location>
</feature>
<reference evidence="2" key="1">
    <citation type="submission" date="2020-09" db="EMBL/GenBank/DDBJ databases">
        <title>Genome-Enabled Discovery of Anthraquinone Biosynthesis in Senna tora.</title>
        <authorList>
            <person name="Kang S.-H."/>
            <person name="Pandey R.P."/>
            <person name="Lee C.-M."/>
            <person name="Sim J.-S."/>
            <person name="Jeong J.-T."/>
            <person name="Choi B.-S."/>
            <person name="Jung M."/>
            <person name="Ginzburg D."/>
            <person name="Zhao K."/>
            <person name="Won S.Y."/>
            <person name="Oh T.-J."/>
            <person name="Yu Y."/>
            <person name="Kim N.-H."/>
            <person name="Lee O.R."/>
            <person name="Lee T.-H."/>
            <person name="Bashyal P."/>
            <person name="Kim T.-S."/>
            <person name="Lee W.-H."/>
            <person name="Kawkins C."/>
            <person name="Kim C.-K."/>
            <person name="Kim J.S."/>
            <person name="Ahn B.O."/>
            <person name="Rhee S.Y."/>
            <person name="Sohng J.K."/>
        </authorList>
    </citation>
    <scope>NUCLEOTIDE SEQUENCE</scope>
    <source>
        <tissue evidence="2">Leaf</tissue>
    </source>
</reference>
<evidence type="ECO:0000256" key="1">
    <source>
        <dbReference type="SAM" id="MobiDB-lite"/>
    </source>
</evidence>
<organism evidence="2 3">
    <name type="scientific">Senna tora</name>
    <dbReference type="NCBI Taxonomy" id="362788"/>
    <lineage>
        <taxon>Eukaryota</taxon>
        <taxon>Viridiplantae</taxon>
        <taxon>Streptophyta</taxon>
        <taxon>Embryophyta</taxon>
        <taxon>Tracheophyta</taxon>
        <taxon>Spermatophyta</taxon>
        <taxon>Magnoliopsida</taxon>
        <taxon>eudicotyledons</taxon>
        <taxon>Gunneridae</taxon>
        <taxon>Pentapetalae</taxon>
        <taxon>rosids</taxon>
        <taxon>fabids</taxon>
        <taxon>Fabales</taxon>
        <taxon>Fabaceae</taxon>
        <taxon>Caesalpinioideae</taxon>
        <taxon>Cassia clade</taxon>
        <taxon>Senna</taxon>
    </lineage>
</organism>
<dbReference type="Proteomes" id="UP000634136">
    <property type="component" value="Unassembled WGS sequence"/>
</dbReference>
<dbReference type="PANTHER" id="PTHR33356:SF17">
    <property type="entry name" value="TPX2 CENTRAL DOMAIN-CONTAINING PROTEIN"/>
    <property type="match status" value="1"/>
</dbReference>
<protein>
    <submittedName>
        <fullName evidence="2">TIP41-like protein</fullName>
    </submittedName>
</protein>
<dbReference type="EMBL" id="JAAIUW010000009">
    <property type="protein sequence ID" value="KAF7816375.1"/>
    <property type="molecule type" value="Genomic_DNA"/>
</dbReference>
<sequence length="402" mass="43598">MAQSLHDAQLWLATNSQFLPAQPQHLLAAKENFKNGINSDLDAALSFPSEFPYDFDSFGLSSPPVESVAGSTETESSDEEDFFAGLTRRLSQSTLHETRKLTTLPISSRDKAETQKTSGMARSPQSILSGIGSWSGRSAVSGDGSPNGPSQVPSPPTTPFPSENDAWDVIYAAAGQVARLKMNGEASSKYDLNNRGLLGPPRAATPLTAASLYSNQNLPQVPKEEVMKQQYGSVWGRQAKANWLGHQQQQQIQKSGYQSVKCASGVCLPQSSWPPLHQNRQGLVQPNVSASRAVFNGGSGVKRGCAGTGVFLPRQYGNPPESRKKQSCPPVQLPAKVVHALNLNLDDLNANGEVHFSGGFVADYDALIARRNAPRVMHQRLSVRPEDAVLNHELRLPQEWTY</sequence>
<evidence type="ECO:0000313" key="2">
    <source>
        <dbReference type="EMBL" id="KAF7816375.1"/>
    </source>
</evidence>
<keyword evidence="3" id="KW-1185">Reference proteome</keyword>